<dbReference type="InterPro" id="IPR032425">
    <property type="entry name" value="FERM_f0"/>
</dbReference>
<dbReference type="GO" id="GO:0005886">
    <property type="term" value="C:plasma membrane"/>
    <property type="evidence" value="ECO:0007669"/>
    <property type="project" value="TreeGrafter"/>
</dbReference>
<dbReference type="Pfam" id="PF16511">
    <property type="entry name" value="FERM_f0"/>
    <property type="match status" value="1"/>
</dbReference>
<dbReference type="GO" id="GO:0030036">
    <property type="term" value="P:actin cytoskeleton organization"/>
    <property type="evidence" value="ECO:0007669"/>
    <property type="project" value="TreeGrafter"/>
</dbReference>
<dbReference type="GO" id="GO:0098609">
    <property type="term" value="P:cell-cell adhesion"/>
    <property type="evidence" value="ECO:0007669"/>
    <property type="project" value="TreeGrafter"/>
</dbReference>
<dbReference type="InterPro" id="IPR000299">
    <property type="entry name" value="FERM_domain"/>
</dbReference>
<dbReference type="CDD" id="cd14473">
    <property type="entry name" value="FERM_B-lobe"/>
    <property type="match status" value="1"/>
</dbReference>
<accession>H2ZQQ2</accession>
<dbReference type="PANTHER" id="PTHR19981">
    <property type="entry name" value="TALIN"/>
    <property type="match status" value="1"/>
</dbReference>
<dbReference type="SMART" id="SM00295">
    <property type="entry name" value="B41"/>
    <property type="match status" value="1"/>
</dbReference>
<dbReference type="GO" id="GO:0005178">
    <property type="term" value="F:integrin binding"/>
    <property type="evidence" value="ECO:0007669"/>
    <property type="project" value="TreeGrafter"/>
</dbReference>
<sequence length="410" mass="47327">MVNLALKILIKQSNMTRTMQFDPACIVYDACRIIREKTPEAQVGLAQDYSLFLADKDPKKGVWLESRRPLEYYLLRDGDILEYKQKQRPLKVRTLDASIKTVMIDDSNTVDQLMITICTRLGIVNHEEYSLVRDAIVDEAPAQKKASFDTGTLLRPGTTDRKFETLKKKLHTDDELSWLSHGQTLREQGVDELETLILRRKYFYSDQNVDSRDPIQLNLLYVQSRDGILKGQYPVSEKDATTFAAIQCQIQLGNHDEKKHKPGYIELKDFLPKEYVKSRGIEKKIFAEHKLFENLSEIEAKVKYTKNCRALKTYGVTFFLVKEKMKGRNKLVPRLMGVTRESVMRVDEKTKDMLKVWPLTSVKRWAASPKSFTLRQAKDNIGIDDDEDAAIVEDTVSPHQTMLYYPPPPQ</sequence>
<protein>
    <recommendedName>
        <fullName evidence="1">FERM domain-containing protein</fullName>
    </recommendedName>
</protein>
<dbReference type="GeneTree" id="ENSGT00940000168860"/>
<evidence type="ECO:0000313" key="3">
    <source>
        <dbReference type="Proteomes" id="UP000007875"/>
    </source>
</evidence>
<evidence type="ECO:0000313" key="2">
    <source>
        <dbReference type="Ensembl" id="ENSCSAVP00000019918.1"/>
    </source>
</evidence>
<dbReference type="Ensembl" id="ENSCSAVT00000020132.1">
    <property type="protein sequence ID" value="ENSCSAVP00000019918.1"/>
    <property type="gene ID" value="ENSCSAVG00000011698.1"/>
</dbReference>
<dbReference type="InterPro" id="IPR029071">
    <property type="entry name" value="Ubiquitin-like_domsf"/>
</dbReference>
<name>H2ZQQ2_CIOSA</name>
<dbReference type="GO" id="GO:0005925">
    <property type="term" value="C:focal adhesion"/>
    <property type="evidence" value="ECO:0007669"/>
    <property type="project" value="TreeGrafter"/>
</dbReference>
<dbReference type="CDD" id="cd17090">
    <property type="entry name" value="FERM_F1_TLN"/>
    <property type="match status" value="1"/>
</dbReference>
<dbReference type="PANTHER" id="PTHR19981:SF1">
    <property type="entry name" value="RHEA, ISOFORM B"/>
    <property type="match status" value="1"/>
</dbReference>
<dbReference type="Gene3D" id="1.20.80.10">
    <property type="match status" value="1"/>
</dbReference>
<dbReference type="InterPro" id="IPR014352">
    <property type="entry name" value="FERM/acyl-CoA-bd_prot_sf"/>
</dbReference>
<proteinExistence type="predicted"/>
<dbReference type="InterPro" id="IPR019749">
    <property type="entry name" value="Band_41_domain"/>
</dbReference>
<dbReference type="Pfam" id="PF00373">
    <property type="entry name" value="FERM_M"/>
    <property type="match status" value="1"/>
</dbReference>
<dbReference type="GO" id="GO:0005737">
    <property type="term" value="C:cytoplasm"/>
    <property type="evidence" value="ECO:0007669"/>
    <property type="project" value="TreeGrafter"/>
</dbReference>
<dbReference type="FunFam" id="1.20.80.10:FF:000007">
    <property type="entry name" value="Talin 2"/>
    <property type="match status" value="1"/>
</dbReference>
<reference evidence="2" key="3">
    <citation type="submission" date="2025-09" db="UniProtKB">
        <authorList>
            <consortium name="Ensembl"/>
        </authorList>
    </citation>
    <scope>IDENTIFICATION</scope>
</reference>
<dbReference type="InterPro" id="IPR011993">
    <property type="entry name" value="PH-like_dom_sf"/>
</dbReference>
<dbReference type="SUPFAM" id="SSF54236">
    <property type="entry name" value="Ubiquitin-like"/>
    <property type="match status" value="1"/>
</dbReference>
<dbReference type="AlphaFoldDB" id="H2ZQQ2"/>
<dbReference type="CDD" id="cd10569">
    <property type="entry name" value="FERM_C_Talin"/>
    <property type="match status" value="1"/>
</dbReference>
<dbReference type="Gene3D" id="2.30.29.30">
    <property type="entry name" value="Pleckstrin-homology domain (PH domain)/Phosphotyrosine-binding domain (PTB)"/>
    <property type="match status" value="1"/>
</dbReference>
<dbReference type="SUPFAM" id="SSF47031">
    <property type="entry name" value="Second domain of FERM"/>
    <property type="match status" value="1"/>
</dbReference>
<dbReference type="Gene3D" id="3.10.20.90">
    <property type="entry name" value="Phosphatidylinositol 3-kinase Catalytic Subunit, Chain A, domain 1"/>
    <property type="match status" value="2"/>
</dbReference>
<dbReference type="Proteomes" id="UP000007875">
    <property type="component" value="Unassembled WGS sequence"/>
</dbReference>
<feature type="domain" description="FERM" evidence="1">
    <location>
        <begin position="88"/>
        <end position="410"/>
    </location>
</feature>
<dbReference type="InterPro" id="IPR019748">
    <property type="entry name" value="FERM_central"/>
</dbReference>
<dbReference type="CDD" id="cd17089">
    <property type="entry name" value="FERM_F0_TLN"/>
    <property type="match status" value="1"/>
</dbReference>
<reference evidence="3" key="1">
    <citation type="submission" date="2003-08" db="EMBL/GenBank/DDBJ databases">
        <authorList>
            <person name="Birren B."/>
            <person name="Nusbaum C."/>
            <person name="Abebe A."/>
            <person name="Abouelleil A."/>
            <person name="Adekoya E."/>
            <person name="Ait-zahra M."/>
            <person name="Allen N."/>
            <person name="Allen T."/>
            <person name="An P."/>
            <person name="Anderson M."/>
            <person name="Anderson S."/>
            <person name="Arachchi H."/>
            <person name="Armbruster J."/>
            <person name="Bachantsang P."/>
            <person name="Baldwin J."/>
            <person name="Barry A."/>
            <person name="Bayul T."/>
            <person name="Blitshsteyn B."/>
            <person name="Bloom T."/>
            <person name="Blye J."/>
            <person name="Boguslavskiy L."/>
            <person name="Borowsky M."/>
            <person name="Boukhgalter B."/>
            <person name="Brunache A."/>
            <person name="Butler J."/>
            <person name="Calixte N."/>
            <person name="Calvo S."/>
            <person name="Camarata J."/>
            <person name="Campo K."/>
            <person name="Chang J."/>
            <person name="Cheshatsang Y."/>
            <person name="Citroen M."/>
            <person name="Collymore A."/>
            <person name="Considine T."/>
            <person name="Cook A."/>
            <person name="Cooke P."/>
            <person name="Corum B."/>
            <person name="Cuomo C."/>
            <person name="David R."/>
            <person name="Dawoe T."/>
            <person name="Degray S."/>
            <person name="Dodge S."/>
            <person name="Dooley K."/>
            <person name="Dorje P."/>
            <person name="Dorjee K."/>
            <person name="Dorris L."/>
            <person name="Duffey N."/>
            <person name="Dupes A."/>
            <person name="Elkins T."/>
            <person name="Engels R."/>
            <person name="Erickson J."/>
            <person name="Farina A."/>
            <person name="Faro S."/>
            <person name="Ferreira P."/>
            <person name="Fischer H."/>
            <person name="Fitzgerald M."/>
            <person name="Foley K."/>
            <person name="Gage D."/>
            <person name="Galagan J."/>
            <person name="Gearin G."/>
            <person name="Gnerre S."/>
            <person name="Gnirke A."/>
            <person name="Goyette A."/>
            <person name="Graham J."/>
            <person name="Grandbois E."/>
            <person name="Gyaltsen K."/>
            <person name="Hafez N."/>
            <person name="Hagopian D."/>
            <person name="Hagos B."/>
            <person name="Hall J."/>
            <person name="Hatcher B."/>
            <person name="Heller A."/>
            <person name="Higgins H."/>
            <person name="Honan T."/>
            <person name="Horn A."/>
            <person name="Houde N."/>
            <person name="Hughes L."/>
            <person name="Hulme W."/>
            <person name="Husby E."/>
            <person name="Iliev I."/>
            <person name="Jaffe D."/>
            <person name="Jones C."/>
            <person name="Kamal M."/>
            <person name="Kamat A."/>
            <person name="Kamvysselis M."/>
            <person name="Karlsson E."/>
            <person name="Kells C."/>
            <person name="Kieu A."/>
            <person name="Kisner P."/>
            <person name="Kodira C."/>
            <person name="Kulbokas E."/>
            <person name="Labutti K."/>
            <person name="Lama D."/>
            <person name="Landers T."/>
            <person name="Leger J."/>
            <person name="Levine S."/>
            <person name="Lewis D."/>
            <person name="Lewis T."/>
            <person name="Lindblad-toh K."/>
            <person name="Liu X."/>
            <person name="Lokyitsang T."/>
            <person name="Lokyitsang Y."/>
            <person name="Lucien O."/>
            <person name="Lui A."/>
            <person name="Ma L.J."/>
            <person name="Mabbitt R."/>
            <person name="Macdonald J."/>
            <person name="Maclean C."/>
            <person name="Major J."/>
            <person name="Manning J."/>
            <person name="Marabella R."/>
            <person name="Maru K."/>
            <person name="Matthews C."/>
            <person name="Mauceli E."/>
            <person name="Mccarthy M."/>
            <person name="Mcdonough S."/>
            <person name="Mcghee T."/>
            <person name="Meldrim J."/>
            <person name="Meneus L."/>
            <person name="Mesirov J."/>
            <person name="Mihalev A."/>
            <person name="Mihova T."/>
            <person name="Mikkelsen T."/>
            <person name="Mlenga V."/>
            <person name="Moru K."/>
            <person name="Mozes J."/>
            <person name="Mulrain L."/>
            <person name="Munson G."/>
            <person name="Naylor J."/>
            <person name="Newes C."/>
            <person name="Nguyen C."/>
            <person name="Nguyen N."/>
            <person name="Nguyen T."/>
            <person name="Nicol R."/>
            <person name="Nielsen C."/>
            <person name="Nizzari M."/>
            <person name="Norbu C."/>
            <person name="Norbu N."/>
            <person name="O'donnell P."/>
            <person name="Okoawo O."/>
            <person name="O'leary S."/>
            <person name="Omotosho B."/>
            <person name="O'neill K."/>
            <person name="Osman S."/>
            <person name="Parker S."/>
            <person name="Perrin D."/>
            <person name="Phunkhang P."/>
            <person name="Piqani B."/>
            <person name="Purcell S."/>
            <person name="Rachupka T."/>
            <person name="Ramasamy U."/>
            <person name="Rameau R."/>
            <person name="Ray V."/>
            <person name="Raymond C."/>
            <person name="Retta R."/>
            <person name="Richardson S."/>
            <person name="Rise C."/>
            <person name="Rodriguez J."/>
            <person name="Rogers J."/>
            <person name="Rogov P."/>
            <person name="Rutman M."/>
            <person name="Schupbach R."/>
            <person name="Seaman C."/>
            <person name="Settipalli S."/>
            <person name="Sharpe T."/>
            <person name="Sheridan J."/>
            <person name="Sherpa N."/>
            <person name="Shi J."/>
            <person name="Smirnov S."/>
            <person name="Smith C."/>
            <person name="Sougnez C."/>
            <person name="Spencer B."/>
            <person name="Stalker J."/>
            <person name="Stange-thomann N."/>
            <person name="Stavropoulos S."/>
            <person name="Stetson K."/>
            <person name="Stone C."/>
            <person name="Stone S."/>
            <person name="Stubbs M."/>
            <person name="Talamas J."/>
            <person name="Tchuinga P."/>
            <person name="Tenzing P."/>
            <person name="Tesfaye S."/>
            <person name="Theodore J."/>
            <person name="Thoulutsang Y."/>
            <person name="Topham K."/>
            <person name="Towey S."/>
            <person name="Tsamla T."/>
            <person name="Tsomo N."/>
            <person name="Vallee D."/>
            <person name="Vassiliev H."/>
            <person name="Venkataraman V."/>
            <person name="Vinson J."/>
            <person name="Vo A."/>
            <person name="Wade C."/>
            <person name="Wang S."/>
            <person name="Wangchuk T."/>
            <person name="Wangdi T."/>
            <person name="Whittaker C."/>
            <person name="Wilkinson J."/>
            <person name="Wu Y."/>
            <person name="Wyman D."/>
            <person name="Yadav S."/>
            <person name="Yang S."/>
            <person name="Yang X."/>
            <person name="Yeager S."/>
            <person name="Yee E."/>
            <person name="Young G."/>
            <person name="Zainoun J."/>
            <person name="Zembeck L."/>
            <person name="Zimmer A."/>
            <person name="Zody M."/>
            <person name="Lander E."/>
        </authorList>
    </citation>
    <scope>NUCLEOTIDE SEQUENCE [LARGE SCALE GENOMIC DNA]</scope>
</reference>
<dbReference type="HOGENOM" id="CLU_011011_1_0_1"/>
<dbReference type="PROSITE" id="PS50057">
    <property type="entry name" value="FERM_3"/>
    <property type="match status" value="1"/>
</dbReference>
<reference evidence="2" key="2">
    <citation type="submission" date="2025-08" db="UniProtKB">
        <authorList>
            <consortium name="Ensembl"/>
        </authorList>
    </citation>
    <scope>IDENTIFICATION</scope>
</reference>
<keyword evidence="3" id="KW-1185">Reference proteome</keyword>
<organism evidence="2 3">
    <name type="scientific">Ciona savignyi</name>
    <name type="common">Pacific transparent sea squirt</name>
    <dbReference type="NCBI Taxonomy" id="51511"/>
    <lineage>
        <taxon>Eukaryota</taxon>
        <taxon>Metazoa</taxon>
        <taxon>Chordata</taxon>
        <taxon>Tunicata</taxon>
        <taxon>Ascidiacea</taxon>
        <taxon>Phlebobranchia</taxon>
        <taxon>Cionidae</taxon>
        <taxon>Ciona</taxon>
    </lineage>
</organism>
<dbReference type="InterPro" id="IPR035963">
    <property type="entry name" value="FERM_2"/>
</dbReference>
<dbReference type="SUPFAM" id="SSF50729">
    <property type="entry name" value="PH domain-like"/>
    <property type="match status" value="1"/>
</dbReference>
<evidence type="ECO:0000259" key="1">
    <source>
        <dbReference type="PROSITE" id="PS50057"/>
    </source>
</evidence>